<protein>
    <submittedName>
        <fullName evidence="1">Uncharacterized protein</fullName>
    </submittedName>
</protein>
<dbReference type="EMBL" id="OX395137">
    <property type="protein sequence ID" value="CAI5788519.1"/>
    <property type="molecule type" value="Genomic_DNA"/>
</dbReference>
<organism evidence="1 2">
    <name type="scientific">Podarcis lilfordi</name>
    <name type="common">Lilford's wall lizard</name>
    <dbReference type="NCBI Taxonomy" id="74358"/>
    <lineage>
        <taxon>Eukaryota</taxon>
        <taxon>Metazoa</taxon>
        <taxon>Chordata</taxon>
        <taxon>Craniata</taxon>
        <taxon>Vertebrata</taxon>
        <taxon>Euteleostomi</taxon>
        <taxon>Lepidosauria</taxon>
        <taxon>Squamata</taxon>
        <taxon>Bifurcata</taxon>
        <taxon>Unidentata</taxon>
        <taxon>Episquamata</taxon>
        <taxon>Laterata</taxon>
        <taxon>Lacertibaenia</taxon>
        <taxon>Lacertidae</taxon>
        <taxon>Podarcis</taxon>
    </lineage>
</organism>
<accession>A0AA35L3M4</accession>
<evidence type="ECO:0000313" key="2">
    <source>
        <dbReference type="Proteomes" id="UP001178461"/>
    </source>
</evidence>
<proteinExistence type="predicted"/>
<name>A0AA35L3M4_9SAUR</name>
<gene>
    <name evidence="1" type="ORF">PODLI_1B018811</name>
</gene>
<sequence length="78" mass="8988">MGSCRKTQSLGCAMKMYTFWVENRTKTGKCTWQINIIQALRCTGKYGLKTPTIWKQFCPVAGNARRSTRTGHWRKNVT</sequence>
<evidence type="ECO:0000313" key="1">
    <source>
        <dbReference type="EMBL" id="CAI5788519.1"/>
    </source>
</evidence>
<dbReference type="Proteomes" id="UP001178461">
    <property type="component" value="Chromosome 12"/>
</dbReference>
<dbReference type="AlphaFoldDB" id="A0AA35L3M4"/>
<reference evidence="1" key="1">
    <citation type="submission" date="2022-12" db="EMBL/GenBank/DDBJ databases">
        <authorList>
            <person name="Alioto T."/>
            <person name="Alioto T."/>
            <person name="Gomez Garrido J."/>
        </authorList>
    </citation>
    <scope>NUCLEOTIDE SEQUENCE</scope>
</reference>
<keyword evidence="2" id="KW-1185">Reference proteome</keyword>